<comment type="caution">
    <text evidence="2">The sequence shown here is derived from an EMBL/GenBank/DDBJ whole genome shotgun (WGS) entry which is preliminary data.</text>
</comment>
<organism evidence="2 3">
    <name type="scientific">Saccharopolyspora hordei</name>
    <dbReference type="NCBI Taxonomy" id="1838"/>
    <lineage>
        <taxon>Bacteria</taxon>
        <taxon>Bacillati</taxon>
        <taxon>Actinomycetota</taxon>
        <taxon>Actinomycetes</taxon>
        <taxon>Pseudonocardiales</taxon>
        <taxon>Pseudonocardiaceae</taxon>
        <taxon>Saccharopolyspora</taxon>
    </lineage>
</organism>
<gene>
    <name evidence="2" type="ORF">HNR68_000727</name>
</gene>
<evidence type="ECO:0000313" key="2">
    <source>
        <dbReference type="EMBL" id="NYI82097.1"/>
    </source>
</evidence>
<name>A0A853APE8_9PSEU</name>
<evidence type="ECO:0000256" key="1">
    <source>
        <dbReference type="SAM" id="MobiDB-lite"/>
    </source>
</evidence>
<dbReference type="Proteomes" id="UP000587002">
    <property type="component" value="Unassembled WGS sequence"/>
</dbReference>
<protein>
    <submittedName>
        <fullName evidence="2">Uncharacterized protein</fullName>
    </submittedName>
</protein>
<reference evidence="2 3" key="1">
    <citation type="submission" date="2020-07" db="EMBL/GenBank/DDBJ databases">
        <title>Sequencing the genomes of 1000 actinobacteria strains.</title>
        <authorList>
            <person name="Klenk H.-P."/>
        </authorList>
    </citation>
    <scope>NUCLEOTIDE SEQUENCE [LARGE SCALE GENOMIC DNA]</scope>
    <source>
        <strain evidence="2 3">DSM 44065</strain>
    </source>
</reference>
<evidence type="ECO:0000313" key="3">
    <source>
        <dbReference type="Proteomes" id="UP000587002"/>
    </source>
</evidence>
<dbReference type="AlphaFoldDB" id="A0A853APE8"/>
<dbReference type="RefSeq" id="WP_179717625.1">
    <property type="nucleotide sequence ID" value="NZ_BAABFH010000001.1"/>
</dbReference>
<proteinExistence type="predicted"/>
<accession>A0A853APE8</accession>
<dbReference type="EMBL" id="JACCFJ010000001">
    <property type="protein sequence ID" value="NYI82097.1"/>
    <property type="molecule type" value="Genomic_DNA"/>
</dbReference>
<feature type="region of interest" description="Disordered" evidence="1">
    <location>
        <begin position="88"/>
        <end position="107"/>
    </location>
</feature>
<sequence length="107" mass="12035">MTGFHADPPSIQSFSDLLYQYGNDTNEIRKYLLQHRDEFVNTYGGIALSDIAKYLTPPIDVLNHLINDVTSCYQATSGQLEMAANRYESTDQDQASQLDQTYPGAPR</sequence>
<keyword evidence="3" id="KW-1185">Reference proteome</keyword>